<evidence type="ECO:0000256" key="1">
    <source>
        <dbReference type="ARBA" id="ARBA00001947"/>
    </source>
</evidence>
<sequence length="369" mass="38628">MYTSPTHNAIVYDSPGTVSLKVAKVSTPTPGSGQVLLRLSHSGVCHSDFAVMTNAWQWLPDLGRNDQVGGHEGVGEVVQLGPGLEDGRVKVGDRVGVKWLASACLHCPACMTGLEGSCFTPTISGYSVPGTFQEYVLAPANYVTPIPDGLASELAAPMLCGGVTVYSAFQKSRAKAGEWVVISGAGGGLGSLACEIGSRGMGLRILGIDSAEKETLARECGAEEFLPLDRFPRGAEGNQAMAEEVKRITGGGAAAVLVVTAANAAYAQAIEFLKFHGTLVAVGVTPGEQVPIENCSANRLIVGQLTVTGSSVGNRKEAIEVLDMAARGIVKPKITIHRPSELKDIFTRMHSGELLGRAVLSLGREDWET</sequence>
<evidence type="ECO:0000256" key="6">
    <source>
        <dbReference type="ARBA" id="ARBA00023027"/>
    </source>
</evidence>
<keyword evidence="3" id="KW-0479">Metal-binding</keyword>
<dbReference type="CDD" id="cd08297">
    <property type="entry name" value="CAD3"/>
    <property type="match status" value="1"/>
</dbReference>
<keyword evidence="6" id="KW-0520">NAD</keyword>
<dbReference type="InterPro" id="IPR013149">
    <property type="entry name" value="ADH-like_C"/>
</dbReference>
<protein>
    <recommendedName>
        <fullName evidence="7">Enoyl reductase (ER) domain-containing protein</fullName>
    </recommendedName>
</protein>
<dbReference type="InterPro" id="IPR020843">
    <property type="entry name" value="ER"/>
</dbReference>
<dbReference type="GO" id="GO:0046872">
    <property type="term" value="F:metal ion binding"/>
    <property type="evidence" value="ECO:0007669"/>
    <property type="project" value="UniProtKB-KW"/>
</dbReference>
<comment type="cofactor">
    <cofactor evidence="1">
        <name>Zn(2+)</name>
        <dbReference type="ChEBI" id="CHEBI:29105"/>
    </cofactor>
</comment>
<evidence type="ECO:0000256" key="5">
    <source>
        <dbReference type="ARBA" id="ARBA00023002"/>
    </source>
</evidence>
<dbReference type="Proteomes" id="UP000829685">
    <property type="component" value="Unassembled WGS sequence"/>
</dbReference>
<dbReference type="SMART" id="SM00829">
    <property type="entry name" value="PKS_ER"/>
    <property type="match status" value="1"/>
</dbReference>
<dbReference type="Gene3D" id="3.90.180.10">
    <property type="entry name" value="Medium-chain alcohol dehydrogenases, catalytic domain"/>
    <property type="match status" value="1"/>
</dbReference>
<dbReference type="InterPro" id="IPR036291">
    <property type="entry name" value="NAD(P)-bd_dom_sf"/>
</dbReference>
<dbReference type="SUPFAM" id="SSF50129">
    <property type="entry name" value="GroES-like"/>
    <property type="match status" value="1"/>
</dbReference>
<dbReference type="InterPro" id="IPR011032">
    <property type="entry name" value="GroES-like_sf"/>
</dbReference>
<reference evidence="8" key="1">
    <citation type="submission" date="2021-03" db="EMBL/GenBank/DDBJ databases">
        <title>Revisited historic fungal species revealed as producer of novel bioactive compounds through whole genome sequencing and comparative genomics.</title>
        <authorList>
            <person name="Vignolle G.A."/>
            <person name="Hochenegger N."/>
            <person name="Mach R.L."/>
            <person name="Mach-Aigner A.R."/>
            <person name="Javad Rahimi M."/>
            <person name="Salim K.A."/>
            <person name="Chan C.M."/>
            <person name="Lim L.B.L."/>
            <person name="Cai F."/>
            <person name="Druzhinina I.S."/>
            <person name="U'Ren J.M."/>
            <person name="Derntl C."/>
        </authorList>
    </citation>
    <scope>NUCLEOTIDE SEQUENCE</scope>
    <source>
        <strain evidence="8">TUCIM 5799</strain>
    </source>
</reference>
<feature type="domain" description="Enoyl reductase (ER)" evidence="7">
    <location>
        <begin position="16"/>
        <end position="360"/>
    </location>
</feature>
<evidence type="ECO:0000256" key="4">
    <source>
        <dbReference type="ARBA" id="ARBA00022833"/>
    </source>
</evidence>
<keyword evidence="4" id="KW-0862">Zinc</keyword>
<dbReference type="SUPFAM" id="SSF51735">
    <property type="entry name" value="NAD(P)-binding Rossmann-fold domains"/>
    <property type="match status" value="1"/>
</dbReference>
<evidence type="ECO:0000313" key="9">
    <source>
        <dbReference type="Proteomes" id="UP000829685"/>
    </source>
</evidence>
<dbReference type="PANTHER" id="PTHR42940:SF5">
    <property type="entry name" value="ALCOHOL DEHYDROGENASE 2"/>
    <property type="match status" value="1"/>
</dbReference>
<dbReference type="InterPro" id="IPR013154">
    <property type="entry name" value="ADH-like_N"/>
</dbReference>
<evidence type="ECO:0000313" key="8">
    <source>
        <dbReference type="EMBL" id="KAI1852995.1"/>
    </source>
</evidence>
<organism evidence="8 9">
    <name type="scientific">Neoarthrinium moseri</name>
    <dbReference type="NCBI Taxonomy" id="1658444"/>
    <lineage>
        <taxon>Eukaryota</taxon>
        <taxon>Fungi</taxon>
        <taxon>Dikarya</taxon>
        <taxon>Ascomycota</taxon>
        <taxon>Pezizomycotina</taxon>
        <taxon>Sordariomycetes</taxon>
        <taxon>Xylariomycetidae</taxon>
        <taxon>Amphisphaeriales</taxon>
        <taxon>Apiosporaceae</taxon>
        <taxon>Neoarthrinium</taxon>
    </lineage>
</organism>
<keyword evidence="5" id="KW-0560">Oxidoreductase</keyword>
<dbReference type="EMBL" id="JAFIMR010000059">
    <property type="protein sequence ID" value="KAI1852995.1"/>
    <property type="molecule type" value="Genomic_DNA"/>
</dbReference>
<gene>
    <name evidence="8" type="ORF">JX265_012884</name>
</gene>
<keyword evidence="9" id="KW-1185">Reference proteome</keyword>
<dbReference type="FunFam" id="3.40.50.720:FF:000039">
    <property type="entry name" value="Alcohol dehydrogenase AdhP"/>
    <property type="match status" value="1"/>
</dbReference>
<evidence type="ECO:0000256" key="3">
    <source>
        <dbReference type="ARBA" id="ARBA00022723"/>
    </source>
</evidence>
<dbReference type="PANTHER" id="PTHR42940">
    <property type="entry name" value="ALCOHOL DEHYDROGENASE 1-RELATED"/>
    <property type="match status" value="1"/>
</dbReference>
<proteinExistence type="inferred from homology"/>
<evidence type="ECO:0000259" key="7">
    <source>
        <dbReference type="SMART" id="SM00829"/>
    </source>
</evidence>
<name>A0A9P9W9V0_9PEZI</name>
<evidence type="ECO:0000256" key="2">
    <source>
        <dbReference type="ARBA" id="ARBA00008072"/>
    </source>
</evidence>
<dbReference type="Gene3D" id="3.40.50.720">
    <property type="entry name" value="NAD(P)-binding Rossmann-like Domain"/>
    <property type="match status" value="1"/>
</dbReference>
<dbReference type="AlphaFoldDB" id="A0A9P9W9V0"/>
<dbReference type="Pfam" id="PF00107">
    <property type="entry name" value="ADH_zinc_N"/>
    <property type="match status" value="1"/>
</dbReference>
<dbReference type="GO" id="GO:0005737">
    <property type="term" value="C:cytoplasm"/>
    <property type="evidence" value="ECO:0007669"/>
    <property type="project" value="TreeGrafter"/>
</dbReference>
<comment type="similarity">
    <text evidence="2">Belongs to the zinc-containing alcohol dehydrogenase family.</text>
</comment>
<comment type="caution">
    <text evidence="8">The sequence shown here is derived from an EMBL/GenBank/DDBJ whole genome shotgun (WGS) entry which is preliminary data.</text>
</comment>
<accession>A0A9P9W9V0</accession>
<dbReference type="Pfam" id="PF08240">
    <property type="entry name" value="ADH_N"/>
    <property type="match status" value="1"/>
</dbReference>
<dbReference type="GO" id="GO:0004022">
    <property type="term" value="F:alcohol dehydrogenase (NAD+) activity"/>
    <property type="evidence" value="ECO:0007669"/>
    <property type="project" value="TreeGrafter"/>
</dbReference>